<evidence type="ECO:0000313" key="1">
    <source>
        <dbReference type="EMBL" id="SUL30472.1"/>
    </source>
</evidence>
<name>A0A380EAH2_STAAU</name>
<dbReference type="AlphaFoldDB" id="A0A380EAH2"/>
<dbReference type="EMBL" id="UHBY01000003">
    <property type="protein sequence ID" value="SUL30472.1"/>
    <property type="molecule type" value="Genomic_DNA"/>
</dbReference>
<sequence>MGSYRLLEIEAAIVDYGVGIVTNTKKKYPTKSDEELLQKL</sequence>
<reference evidence="1 2" key="1">
    <citation type="submission" date="2018-06" db="EMBL/GenBank/DDBJ databases">
        <authorList>
            <consortium name="Pathogen Informatics"/>
            <person name="Doyle S."/>
        </authorList>
    </citation>
    <scope>NUCLEOTIDE SEQUENCE [LARGE SCALE GENOMIC DNA]</scope>
    <source>
        <strain evidence="1 2">NCTC10702</strain>
    </source>
</reference>
<accession>A0A380EAH2</accession>
<gene>
    <name evidence="1" type="ORF">NCTC10702_00202</name>
</gene>
<dbReference type="Proteomes" id="UP000254116">
    <property type="component" value="Unassembled WGS sequence"/>
</dbReference>
<protein>
    <submittedName>
        <fullName evidence="1">Uncharacterized protein</fullName>
    </submittedName>
</protein>
<organism evidence="1 2">
    <name type="scientific">Staphylococcus aureus</name>
    <dbReference type="NCBI Taxonomy" id="1280"/>
    <lineage>
        <taxon>Bacteria</taxon>
        <taxon>Bacillati</taxon>
        <taxon>Bacillota</taxon>
        <taxon>Bacilli</taxon>
        <taxon>Bacillales</taxon>
        <taxon>Staphylococcaceae</taxon>
        <taxon>Staphylococcus</taxon>
    </lineage>
</organism>
<proteinExistence type="predicted"/>
<evidence type="ECO:0000313" key="2">
    <source>
        <dbReference type="Proteomes" id="UP000254116"/>
    </source>
</evidence>